<proteinExistence type="predicted"/>
<evidence type="ECO:0000313" key="2">
    <source>
        <dbReference type="Proteomes" id="UP000299102"/>
    </source>
</evidence>
<organism evidence="1 2">
    <name type="scientific">Eumeta variegata</name>
    <name type="common">Bagworm moth</name>
    <name type="synonym">Eumeta japonica</name>
    <dbReference type="NCBI Taxonomy" id="151549"/>
    <lineage>
        <taxon>Eukaryota</taxon>
        <taxon>Metazoa</taxon>
        <taxon>Ecdysozoa</taxon>
        <taxon>Arthropoda</taxon>
        <taxon>Hexapoda</taxon>
        <taxon>Insecta</taxon>
        <taxon>Pterygota</taxon>
        <taxon>Neoptera</taxon>
        <taxon>Endopterygota</taxon>
        <taxon>Lepidoptera</taxon>
        <taxon>Glossata</taxon>
        <taxon>Ditrysia</taxon>
        <taxon>Tineoidea</taxon>
        <taxon>Psychidae</taxon>
        <taxon>Oiketicinae</taxon>
        <taxon>Eumeta</taxon>
    </lineage>
</organism>
<dbReference type="Proteomes" id="UP000299102">
    <property type="component" value="Unassembled WGS sequence"/>
</dbReference>
<accession>A0A4C1YH64</accession>
<dbReference type="AlphaFoldDB" id="A0A4C1YH64"/>
<dbReference type="EMBL" id="BGZK01001251">
    <property type="protein sequence ID" value="GBP75506.1"/>
    <property type="molecule type" value="Genomic_DNA"/>
</dbReference>
<sequence>MGSPAGLVSVSPACAQITREPPCVAAPRRRNRANVSSVASAALARARADPRRAPDTRLNAERALFPCYGRARRPARDAGYARAPLY</sequence>
<reference evidence="1 2" key="1">
    <citation type="journal article" date="2019" name="Commun. Biol.">
        <title>The bagworm genome reveals a unique fibroin gene that provides high tensile strength.</title>
        <authorList>
            <person name="Kono N."/>
            <person name="Nakamura H."/>
            <person name="Ohtoshi R."/>
            <person name="Tomita M."/>
            <person name="Numata K."/>
            <person name="Arakawa K."/>
        </authorList>
    </citation>
    <scope>NUCLEOTIDE SEQUENCE [LARGE SCALE GENOMIC DNA]</scope>
</reference>
<protein>
    <submittedName>
        <fullName evidence="1">Uncharacterized protein</fullName>
    </submittedName>
</protein>
<evidence type="ECO:0000313" key="1">
    <source>
        <dbReference type="EMBL" id="GBP75506.1"/>
    </source>
</evidence>
<comment type="caution">
    <text evidence="1">The sequence shown here is derived from an EMBL/GenBank/DDBJ whole genome shotgun (WGS) entry which is preliminary data.</text>
</comment>
<gene>
    <name evidence="1" type="ORF">EVAR_58787_1</name>
</gene>
<name>A0A4C1YH64_EUMVA</name>
<keyword evidence="2" id="KW-1185">Reference proteome</keyword>